<dbReference type="AlphaFoldDB" id="A0A0Z8KJI3"/>
<proteinExistence type="predicted"/>
<dbReference type="Pfam" id="PF18218">
    <property type="entry name" value="Spa1_C"/>
    <property type="match status" value="1"/>
</dbReference>
<dbReference type="PROSITE" id="PS51257">
    <property type="entry name" value="PROKAR_LIPOPROTEIN"/>
    <property type="match status" value="1"/>
</dbReference>
<evidence type="ECO:0000313" key="3">
    <source>
        <dbReference type="Proteomes" id="UP000071533"/>
    </source>
</evidence>
<dbReference type="Gene3D" id="2.170.150.60">
    <property type="match status" value="2"/>
</dbReference>
<reference evidence="2 3" key="1">
    <citation type="submission" date="2016-02" db="EMBL/GenBank/DDBJ databases">
        <authorList>
            <consortium name="Pathogen Informatics"/>
        </authorList>
    </citation>
    <scope>NUCLEOTIDE SEQUENCE [LARGE SCALE GENOMIC DNA]</scope>
    <source>
        <strain evidence="2 3">LSS69</strain>
    </source>
</reference>
<evidence type="ECO:0000259" key="1">
    <source>
        <dbReference type="Pfam" id="PF18218"/>
    </source>
</evidence>
<gene>
    <name evidence="2" type="primary">nsuI</name>
    <name evidence="2" type="ORF">ERS132431_02322</name>
</gene>
<dbReference type="Proteomes" id="UP000071533">
    <property type="component" value="Unassembled WGS sequence"/>
</dbReference>
<accession>A0A0Z8KJI3</accession>
<evidence type="ECO:0000313" key="2">
    <source>
        <dbReference type="EMBL" id="CYV73392.1"/>
    </source>
</evidence>
<dbReference type="EMBL" id="FIHS01000063">
    <property type="protein sequence ID" value="CYV73392.1"/>
    <property type="molecule type" value="Genomic_DNA"/>
</dbReference>
<dbReference type="InterPro" id="IPR040876">
    <property type="entry name" value="Spa1_C"/>
</dbReference>
<dbReference type="RefSeq" id="WP_029179617.1">
    <property type="nucleotide sequence ID" value="NZ_BCCX01000028.1"/>
</dbReference>
<feature type="domain" description="Lantibiotic immunity protein Spa1 C-terminal" evidence="1">
    <location>
        <begin position="140"/>
        <end position="235"/>
    </location>
</feature>
<dbReference type="NCBIfam" id="NF033433">
    <property type="entry name" value="NisI_immun_dup"/>
    <property type="match status" value="2"/>
</dbReference>
<name>A0A0Z8KJI3_STRSU</name>
<protein>
    <submittedName>
        <fullName evidence="2">Nisin immunity protein</fullName>
    </submittedName>
</protein>
<organism evidence="2 3">
    <name type="scientific">Streptococcus suis</name>
    <dbReference type="NCBI Taxonomy" id="1307"/>
    <lineage>
        <taxon>Bacteria</taxon>
        <taxon>Bacillati</taxon>
        <taxon>Bacillota</taxon>
        <taxon>Bacilli</taxon>
        <taxon>Lactobacillales</taxon>
        <taxon>Streptococcaceae</taxon>
        <taxon>Streptococcus</taxon>
    </lineage>
</organism>
<sequence>MRKILFSLVVLIGICTLVACRLVDNKTIEFHDQSFNQFTYKGNDYTIMNQIVDENDLGTVKESFFKTLVIDRNSQKVVTKNNSDTVSLAYSGLYNFSDGLAISINDSYYKVSLSSDVQSNNEMLSLEEFNNNSAGGELAIDPSDCRIVKFNNKKFRISSDIVSDDKLKEFLGVIADSKTFILNTGQEISKSELNKIDYSGSNSNEKREVWDYGEVYLLAEEGIIAVEINNEFRIARIE</sequence>